<name>A0ABX8F3Z9_9PSED</name>
<dbReference type="EMBL" id="CP075566">
    <property type="protein sequence ID" value="QVW26156.1"/>
    <property type="molecule type" value="Genomic_DNA"/>
</dbReference>
<dbReference type="InterPro" id="IPR016181">
    <property type="entry name" value="Acyl_CoA_acyltransferase"/>
</dbReference>
<dbReference type="Gene3D" id="3.40.630.30">
    <property type="match status" value="1"/>
</dbReference>
<proteinExistence type="predicted"/>
<evidence type="ECO:0000313" key="4">
    <source>
        <dbReference type="EMBL" id="QVW26156.1"/>
    </source>
</evidence>
<dbReference type="InterPro" id="IPR000182">
    <property type="entry name" value="GNAT_dom"/>
</dbReference>
<evidence type="ECO:0000256" key="2">
    <source>
        <dbReference type="ARBA" id="ARBA00023315"/>
    </source>
</evidence>
<dbReference type="RefSeq" id="WP_214383545.1">
    <property type="nucleotide sequence ID" value="NZ_CP075566.1"/>
</dbReference>
<evidence type="ECO:0000259" key="3">
    <source>
        <dbReference type="PROSITE" id="PS51186"/>
    </source>
</evidence>
<protein>
    <submittedName>
        <fullName evidence="4">GNAT family N-acetyltransferase</fullName>
        <ecNumber evidence="4">2.3.1.-</ecNumber>
    </submittedName>
</protein>
<dbReference type="Pfam" id="PF13508">
    <property type="entry name" value="Acetyltransf_7"/>
    <property type="match status" value="1"/>
</dbReference>
<evidence type="ECO:0000256" key="1">
    <source>
        <dbReference type="ARBA" id="ARBA00022679"/>
    </source>
</evidence>
<organism evidence="4 5">
    <name type="scientific">Pseudomonas hormoni</name>
    <dbReference type="NCBI Taxonomy" id="3093767"/>
    <lineage>
        <taxon>Bacteria</taxon>
        <taxon>Pseudomonadati</taxon>
        <taxon>Pseudomonadota</taxon>
        <taxon>Gammaproteobacteria</taxon>
        <taxon>Pseudomonadales</taxon>
        <taxon>Pseudomonadaceae</taxon>
        <taxon>Pseudomonas</taxon>
    </lineage>
</organism>
<feature type="domain" description="N-acetyltransferase" evidence="3">
    <location>
        <begin position="3"/>
        <end position="162"/>
    </location>
</feature>
<dbReference type="PANTHER" id="PTHR43800">
    <property type="entry name" value="PEPTIDYL-LYSINE N-ACETYLTRANSFERASE YJAB"/>
    <property type="match status" value="1"/>
</dbReference>
<dbReference type="GO" id="GO:0016746">
    <property type="term" value="F:acyltransferase activity"/>
    <property type="evidence" value="ECO:0007669"/>
    <property type="project" value="UniProtKB-KW"/>
</dbReference>
<keyword evidence="2 4" id="KW-0012">Acyltransferase</keyword>
<evidence type="ECO:0000313" key="5">
    <source>
        <dbReference type="Proteomes" id="UP000681155"/>
    </source>
</evidence>
<dbReference type="PANTHER" id="PTHR43800:SF1">
    <property type="entry name" value="PEPTIDYL-LYSINE N-ACETYLTRANSFERASE YJAB"/>
    <property type="match status" value="1"/>
</dbReference>
<dbReference type="Proteomes" id="UP000681155">
    <property type="component" value="Chromosome"/>
</dbReference>
<keyword evidence="1 4" id="KW-0808">Transferase</keyword>
<dbReference type="SUPFAM" id="SSF55729">
    <property type="entry name" value="Acyl-CoA N-acyltransferases (Nat)"/>
    <property type="match status" value="1"/>
</dbReference>
<keyword evidence="5" id="KW-1185">Reference proteome</keyword>
<accession>A0ABX8F3Z9</accession>
<dbReference type="CDD" id="cd04301">
    <property type="entry name" value="NAT_SF"/>
    <property type="match status" value="1"/>
</dbReference>
<gene>
    <name evidence="4" type="ORF">KJF94_11705</name>
</gene>
<dbReference type="PROSITE" id="PS51186">
    <property type="entry name" value="GNAT"/>
    <property type="match status" value="1"/>
</dbReference>
<reference evidence="4 5" key="1">
    <citation type="submission" date="2021-05" db="EMBL/GenBank/DDBJ databases">
        <title>Complete genome of the cytokinin-producing biocontrol strain Pseudomonas fluorescens G20-18.</title>
        <authorList>
            <person name="Nielsen T.K."/>
            <person name="Mekureyaw M.F."/>
            <person name="Hansen L.H."/>
            <person name="Nicolaisen M.H."/>
            <person name="Roitsch T.G."/>
            <person name="Hennessy R.C."/>
        </authorList>
    </citation>
    <scope>NUCLEOTIDE SEQUENCE [LARGE SCALE GENOMIC DNA]</scope>
    <source>
        <strain evidence="4 5">G20-18</strain>
    </source>
</reference>
<sequence length="186" mass="20374">MTIHVRRARSADAPSLPDIERCAAGLFRVDPSLAWLADSPVPDAEHHQRAIETGQVWVAQSAEGALAGFLCAVEVDNQLHIQELSVSQPFQGRGIGRKLLLAAVSYARGQELAGLTLTTFRDLPWNELFYRRMGFATLSPAETGPRLTRVLNDEIAHGLPGERRCAMRFSLEPAPSNQPPMPGRTP</sequence>
<dbReference type="EC" id="2.3.1.-" evidence="4"/>